<proteinExistence type="inferred from homology"/>
<feature type="domain" description="Peptidase S26" evidence="8">
    <location>
        <begin position="75"/>
        <end position="281"/>
    </location>
</feature>
<feature type="region of interest" description="Disordered" evidence="7">
    <location>
        <begin position="1"/>
        <end position="63"/>
    </location>
</feature>
<dbReference type="InterPro" id="IPR019533">
    <property type="entry name" value="Peptidase_S26"/>
</dbReference>
<keyword evidence="6" id="KW-1133">Transmembrane helix</keyword>
<feature type="compositionally biased region" description="Low complexity" evidence="7">
    <location>
        <begin position="12"/>
        <end position="40"/>
    </location>
</feature>
<dbReference type="InterPro" id="IPR000223">
    <property type="entry name" value="Pept_S26A_signal_pept_1"/>
</dbReference>
<dbReference type="CDD" id="cd06530">
    <property type="entry name" value="S26_SPase_I"/>
    <property type="match status" value="1"/>
</dbReference>
<dbReference type="PANTHER" id="PTHR43390">
    <property type="entry name" value="SIGNAL PEPTIDASE I"/>
    <property type="match status" value="1"/>
</dbReference>
<dbReference type="Gene3D" id="2.10.109.10">
    <property type="entry name" value="Umud Fragment, subunit A"/>
    <property type="match status" value="1"/>
</dbReference>
<dbReference type="GO" id="GO:0009003">
    <property type="term" value="F:signal peptidase activity"/>
    <property type="evidence" value="ECO:0007669"/>
    <property type="project" value="UniProtKB-EC"/>
</dbReference>
<evidence type="ECO:0000256" key="7">
    <source>
        <dbReference type="SAM" id="MobiDB-lite"/>
    </source>
</evidence>
<dbReference type="EC" id="3.4.21.89" evidence="6"/>
<gene>
    <name evidence="9" type="primary">lepB</name>
    <name evidence="9" type="ORF">DI609_08750</name>
</gene>
<evidence type="ECO:0000313" key="10">
    <source>
        <dbReference type="Proteomes" id="UP000249451"/>
    </source>
</evidence>
<keyword evidence="4 6" id="KW-0378">Hydrolase</keyword>
<name>A0A2W5CWC5_9CORY</name>
<dbReference type="PRINTS" id="PR00727">
    <property type="entry name" value="LEADERPTASE"/>
</dbReference>
<feature type="active site" evidence="5">
    <location>
        <position position="101"/>
    </location>
</feature>
<dbReference type="GO" id="GO:0004252">
    <property type="term" value="F:serine-type endopeptidase activity"/>
    <property type="evidence" value="ECO:0007669"/>
    <property type="project" value="InterPro"/>
</dbReference>
<organism evidence="9 10">
    <name type="scientific">Corynebacterium urealyticum</name>
    <dbReference type="NCBI Taxonomy" id="43771"/>
    <lineage>
        <taxon>Bacteria</taxon>
        <taxon>Bacillati</taxon>
        <taxon>Actinomycetota</taxon>
        <taxon>Actinomycetes</taxon>
        <taxon>Mycobacteriales</taxon>
        <taxon>Corynebacteriaceae</taxon>
        <taxon>Corynebacterium</taxon>
    </lineage>
</organism>
<evidence type="ECO:0000256" key="3">
    <source>
        <dbReference type="ARBA" id="ARBA00022670"/>
    </source>
</evidence>
<evidence type="ECO:0000256" key="1">
    <source>
        <dbReference type="ARBA" id="ARBA00004401"/>
    </source>
</evidence>
<keyword evidence="3 6" id="KW-0645">Protease</keyword>
<keyword evidence="6" id="KW-0472">Membrane</keyword>
<dbReference type="PROSITE" id="PS00501">
    <property type="entry name" value="SPASE_I_1"/>
    <property type="match status" value="1"/>
</dbReference>
<comment type="catalytic activity">
    <reaction evidence="6">
        <text>Cleavage of hydrophobic, N-terminal signal or leader sequences from secreted and periplasmic proteins.</text>
        <dbReference type="EC" id="3.4.21.89"/>
    </reaction>
</comment>
<sequence length="297" mass="31542">MTTDPKKHQPNPDAAAPHAGGAAPQQAAGQTAAQPGDGPARAGEGTATENHKATGKSQDKAKEKKTYPWWVEMPIILVATMLILGMFNIFVGRLYLIPSESMEPTLHGCEGCTNDRIFVNKLAYLGGKEPKPGDVVVFVGEDSWNTTYVSQRSDNGLIKGLQNAGSMIGIIAPDENALVKRVIATGGQTVQCRPGDPGVMVDGKKVDDSYTMSPLVNPVDPATGSDACQGEYFGPITVPDDHLWLMGDNRTNSLDSRGHVGDEHQGTIPVENVVGKVSARVLPIDRIGGVAHLDIQQ</sequence>
<dbReference type="Proteomes" id="UP000249451">
    <property type="component" value="Unassembled WGS sequence"/>
</dbReference>
<dbReference type="InterPro" id="IPR036286">
    <property type="entry name" value="LexA/Signal_pep-like_sf"/>
</dbReference>
<evidence type="ECO:0000256" key="6">
    <source>
        <dbReference type="RuleBase" id="RU362042"/>
    </source>
</evidence>
<dbReference type="Pfam" id="PF10502">
    <property type="entry name" value="Peptidase_S26"/>
    <property type="match status" value="1"/>
</dbReference>
<feature type="transmembrane region" description="Helical" evidence="6">
    <location>
        <begin position="75"/>
        <end position="96"/>
    </location>
</feature>
<dbReference type="NCBIfam" id="TIGR02227">
    <property type="entry name" value="sigpep_I_bact"/>
    <property type="match status" value="1"/>
</dbReference>
<evidence type="ECO:0000259" key="8">
    <source>
        <dbReference type="Pfam" id="PF10502"/>
    </source>
</evidence>
<comment type="caution">
    <text evidence="9">The sequence shown here is derived from an EMBL/GenBank/DDBJ whole genome shotgun (WGS) entry which is preliminary data.</text>
</comment>
<dbReference type="AlphaFoldDB" id="A0A2W5CWC5"/>
<dbReference type="InterPro" id="IPR019756">
    <property type="entry name" value="Pept_S26A_signal_pept_1_Ser-AS"/>
</dbReference>
<evidence type="ECO:0000256" key="2">
    <source>
        <dbReference type="ARBA" id="ARBA00009370"/>
    </source>
</evidence>
<reference evidence="9 10" key="1">
    <citation type="submission" date="2017-11" db="EMBL/GenBank/DDBJ databases">
        <title>Infants hospitalized years apart are colonized by the same room-sourced microbial strains.</title>
        <authorList>
            <person name="Brooks B."/>
            <person name="Olm M.R."/>
            <person name="Firek B.A."/>
            <person name="Baker R."/>
            <person name="Thomas B.C."/>
            <person name="Morowitz M.J."/>
            <person name="Banfield J.F."/>
        </authorList>
    </citation>
    <scope>NUCLEOTIDE SEQUENCE [LARGE SCALE GENOMIC DNA]</scope>
    <source>
        <strain evidence="9">S2_012_000_R3_87</strain>
    </source>
</reference>
<dbReference type="GO" id="GO:0006465">
    <property type="term" value="P:signal peptide processing"/>
    <property type="evidence" value="ECO:0007669"/>
    <property type="project" value="InterPro"/>
</dbReference>
<evidence type="ECO:0000256" key="4">
    <source>
        <dbReference type="ARBA" id="ARBA00022801"/>
    </source>
</evidence>
<protein>
    <recommendedName>
        <fullName evidence="6">Signal peptidase I</fullName>
        <ecNumber evidence="6">3.4.21.89</ecNumber>
    </recommendedName>
</protein>
<evidence type="ECO:0000256" key="5">
    <source>
        <dbReference type="PIRSR" id="PIRSR600223-1"/>
    </source>
</evidence>
<dbReference type="PANTHER" id="PTHR43390:SF1">
    <property type="entry name" value="CHLOROPLAST PROCESSING PEPTIDASE"/>
    <property type="match status" value="1"/>
</dbReference>
<feature type="compositionally biased region" description="Basic and acidic residues" evidence="7">
    <location>
        <begin position="49"/>
        <end position="63"/>
    </location>
</feature>
<accession>A0A2W5CWC5</accession>
<comment type="similarity">
    <text evidence="2 6">Belongs to the peptidase S26 family.</text>
</comment>
<dbReference type="SUPFAM" id="SSF51306">
    <property type="entry name" value="LexA/Signal peptidase"/>
    <property type="match status" value="1"/>
</dbReference>
<feature type="active site" evidence="5">
    <location>
        <position position="180"/>
    </location>
</feature>
<dbReference type="EMBL" id="QFNY01000215">
    <property type="protein sequence ID" value="PZO99241.1"/>
    <property type="molecule type" value="Genomic_DNA"/>
</dbReference>
<dbReference type="GO" id="GO:0005886">
    <property type="term" value="C:plasma membrane"/>
    <property type="evidence" value="ECO:0007669"/>
    <property type="project" value="UniProtKB-SubCell"/>
</dbReference>
<evidence type="ECO:0000313" key="9">
    <source>
        <dbReference type="EMBL" id="PZO99241.1"/>
    </source>
</evidence>
<comment type="subcellular location">
    <subcellularLocation>
        <location evidence="1">Cell membrane</location>
        <topology evidence="1">Single-pass type II membrane protein</topology>
    </subcellularLocation>
    <subcellularLocation>
        <location evidence="6">Membrane</location>
        <topology evidence="6">Single-pass type II membrane protein</topology>
    </subcellularLocation>
</comment>
<keyword evidence="6" id="KW-0812">Transmembrane</keyword>